<dbReference type="OrthoDB" id="3222at2759"/>
<dbReference type="SUPFAM" id="SSF81338">
    <property type="entry name" value="Aquaporin-like"/>
    <property type="match status" value="1"/>
</dbReference>
<dbReference type="GO" id="GO:0015250">
    <property type="term" value="F:water channel activity"/>
    <property type="evidence" value="ECO:0007669"/>
    <property type="project" value="TreeGrafter"/>
</dbReference>
<evidence type="ECO:0000256" key="3">
    <source>
        <dbReference type="ARBA" id="ARBA00022448"/>
    </source>
</evidence>
<feature type="compositionally biased region" description="Basic and acidic residues" evidence="7">
    <location>
        <begin position="84"/>
        <end position="109"/>
    </location>
</feature>
<feature type="transmembrane region" description="Helical" evidence="8">
    <location>
        <begin position="542"/>
        <end position="565"/>
    </location>
</feature>
<name>A0A0D1YVW8_9EURO</name>
<feature type="compositionally biased region" description="Basic and acidic residues" evidence="7">
    <location>
        <begin position="182"/>
        <end position="200"/>
    </location>
</feature>
<accession>A0A0D1YVW8</accession>
<feature type="compositionally biased region" description="Polar residues" evidence="7">
    <location>
        <begin position="205"/>
        <end position="222"/>
    </location>
</feature>
<dbReference type="GO" id="GO:0005886">
    <property type="term" value="C:plasma membrane"/>
    <property type="evidence" value="ECO:0007669"/>
    <property type="project" value="TreeGrafter"/>
</dbReference>
<feature type="compositionally biased region" description="Basic and acidic residues" evidence="7">
    <location>
        <begin position="152"/>
        <end position="161"/>
    </location>
</feature>
<dbReference type="GO" id="GO:0015254">
    <property type="term" value="F:glycerol channel activity"/>
    <property type="evidence" value="ECO:0007669"/>
    <property type="project" value="TreeGrafter"/>
</dbReference>
<keyword evidence="4 8" id="KW-0812">Transmembrane</keyword>
<evidence type="ECO:0000256" key="2">
    <source>
        <dbReference type="ARBA" id="ARBA00006175"/>
    </source>
</evidence>
<feature type="region of interest" description="Disordered" evidence="7">
    <location>
        <begin position="1"/>
        <end position="265"/>
    </location>
</feature>
<dbReference type="Gene3D" id="1.20.1080.10">
    <property type="entry name" value="Glycerol uptake facilitator protein"/>
    <property type="match status" value="1"/>
</dbReference>
<feature type="compositionally biased region" description="Polar residues" evidence="7">
    <location>
        <begin position="37"/>
        <end position="51"/>
    </location>
</feature>
<feature type="compositionally biased region" description="Basic and acidic residues" evidence="7">
    <location>
        <begin position="1"/>
        <end position="12"/>
    </location>
</feature>
<feature type="transmembrane region" description="Helical" evidence="8">
    <location>
        <begin position="490"/>
        <end position="508"/>
    </location>
</feature>
<dbReference type="InterPro" id="IPR023271">
    <property type="entry name" value="Aquaporin-like"/>
</dbReference>
<dbReference type="AlphaFoldDB" id="A0A0D1YVW8"/>
<evidence type="ECO:0000256" key="5">
    <source>
        <dbReference type="ARBA" id="ARBA00022989"/>
    </source>
</evidence>
<reference evidence="9 10" key="1">
    <citation type="submission" date="2015-01" db="EMBL/GenBank/DDBJ databases">
        <title>The Genome Sequence of Exophiala sideris CBS121828.</title>
        <authorList>
            <consortium name="The Broad Institute Genomics Platform"/>
            <person name="Cuomo C."/>
            <person name="de Hoog S."/>
            <person name="Gorbushina A."/>
            <person name="Stielow B."/>
            <person name="Teixiera M."/>
            <person name="Abouelleil A."/>
            <person name="Chapman S.B."/>
            <person name="Priest M."/>
            <person name="Young S.K."/>
            <person name="Wortman J."/>
            <person name="Nusbaum C."/>
            <person name="Birren B."/>
        </authorList>
    </citation>
    <scope>NUCLEOTIDE SEQUENCE [LARGE SCALE GENOMIC DNA]</scope>
    <source>
        <strain evidence="9 10">CBS 121828</strain>
    </source>
</reference>
<feature type="transmembrane region" description="Helical" evidence="8">
    <location>
        <begin position="406"/>
        <end position="428"/>
    </location>
</feature>
<dbReference type="PANTHER" id="PTHR43829:SF24">
    <property type="entry name" value="MIP AQUAPORIN (EUROFUNG)"/>
    <property type="match status" value="1"/>
</dbReference>
<evidence type="ECO:0000256" key="4">
    <source>
        <dbReference type="ARBA" id="ARBA00022692"/>
    </source>
</evidence>
<comment type="similarity">
    <text evidence="2">Belongs to the MIP/aquaporin (TC 1.A.8) family.</text>
</comment>
<evidence type="ECO:0000313" key="9">
    <source>
        <dbReference type="EMBL" id="KIV86702.1"/>
    </source>
</evidence>
<evidence type="ECO:0000313" key="10">
    <source>
        <dbReference type="Proteomes" id="UP000053599"/>
    </source>
</evidence>
<feature type="compositionally biased region" description="Polar residues" evidence="7">
    <location>
        <begin position="231"/>
        <end position="240"/>
    </location>
</feature>
<feature type="transmembrane region" description="Helical" evidence="8">
    <location>
        <begin position="362"/>
        <end position="385"/>
    </location>
</feature>
<proteinExistence type="inferred from homology"/>
<evidence type="ECO:0000256" key="6">
    <source>
        <dbReference type="ARBA" id="ARBA00023136"/>
    </source>
</evidence>
<dbReference type="CDD" id="cd00333">
    <property type="entry name" value="MIP"/>
    <property type="match status" value="1"/>
</dbReference>
<keyword evidence="3" id="KW-0813">Transport</keyword>
<dbReference type="PRINTS" id="PR00783">
    <property type="entry name" value="MINTRINSICP"/>
</dbReference>
<dbReference type="Proteomes" id="UP000053599">
    <property type="component" value="Unassembled WGS sequence"/>
</dbReference>
<dbReference type="Pfam" id="PF00230">
    <property type="entry name" value="MIP"/>
    <property type="match status" value="1"/>
</dbReference>
<sequence>MSQTRSRDHQPDRQASASKVQSSPYSLSGPPPSQLGRFTTGTSSHESSNVVTRKHRNSSTRDEEGSSNPPIWGLAAPLPRVPRARMDRRSTTQRREPSTDTNRTLRESTSEVSRQPSGPIGTQPAPQVEVTPDRHEEHSQHGHRPQGGELENAPRRGDLLRRATTANPSTLHEGLDQYSTLRPEDALSERENHRSQELAAEHISAQDQAASQKSPSETSRPSNALGPNLQKLPSRSTAQDAAQPKTEDLVDGRQPSLTSEPEVDRARRLLQSYADTAEPELDAQHNPQNIDWEDINEKHDEKHEPSTEDDHKKPEYFNAWGRIRHKLRNPFAEFLGTVVFMTIGLCASVVRTASPDDYGNLLTAYLAWGFGVMIGIYVAGGVSGGHLNPAVSIMLSIYRGFPWSQCWQFIIAQLLGSIAASGIVYGLYKDTIEAYQTSKAEKLGPAFWTQPRTGLSNASAFFTEFTATAIASGSVLALGDSDNSPPGAGMSAFIVGLLIIALQMAFSYNTGTALNPARDLGPRLITFAAGFGSEVFTMKGWWWIWGPWCGTISGAIFGAFCYDFLIFQGGESPINYPTGELGERIRAWGEARDRSTMGRGKEAQEAAKRLAADAV</sequence>
<evidence type="ECO:0008006" key="11">
    <source>
        <dbReference type="Google" id="ProtNLM"/>
    </source>
</evidence>
<dbReference type="InterPro" id="IPR050363">
    <property type="entry name" value="MIP/Aquaporin"/>
</dbReference>
<evidence type="ECO:0000256" key="7">
    <source>
        <dbReference type="SAM" id="MobiDB-lite"/>
    </source>
</evidence>
<keyword evidence="5 8" id="KW-1133">Transmembrane helix</keyword>
<evidence type="ECO:0000256" key="1">
    <source>
        <dbReference type="ARBA" id="ARBA00004141"/>
    </source>
</evidence>
<dbReference type="HOGENOM" id="CLU_020019_2_1_1"/>
<organism evidence="9 10">
    <name type="scientific">Exophiala sideris</name>
    <dbReference type="NCBI Taxonomy" id="1016849"/>
    <lineage>
        <taxon>Eukaryota</taxon>
        <taxon>Fungi</taxon>
        <taxon>Dikarya</taxon>
        <taxon>Ascomycota</taxon>
        <taxon>Pezizomycotina</taxon>
        <taxon>Eurotiomycetes</taxon>
        <taxon>Chaetothyriomycetidae</taxon>
        <taxon>Chaetothyriales</taxon>
        <taxon>Herpotrichiellaceae</taxon>
        <taxon>Exophiala</taxon>
    </lineage>
</organism>
<protein>
    <recommendedName>
        <fullName evidence="11">Aquaporin</fullName>
    </recommendedName>
</protein>
<dbReference type="NCBIfam" id="TIGR00861">
    <property type="entry name" value="MIP"/>
    <property type="match status" value="1"/>
</dbReference>
<evidence type="ECO:0000256" key="8">
    <source>
        <dbReference type="SAM" id="Phobius"/>
    </source>
</evidence>
<dbReference type="STRING" id="1016849.A0A0D1YVW8"/>
<comment type="subcellular location">
    <subcellularLocation>
        <location evidence="1">Membrane</location>
        <topology evidence="1">Multi-pass membrane protein</topology>
    </subcellularLocation>
</comment>
<keyword evidence="6 8" id="KW-0472">Membrane</keyword>
<feature type="transmembrane region" description="Helical" evidence="8">
    <location>
        <begin position="331"/>
        <end position="350"/>
    </location>
</feature>
<gene>
    <name evidence="9" type="ORF">PV11_02300</name>
</gene>
<dbReference type="InterPro" id="IPR000425">
    <property type="entry name" value="MIP"/>
</dbReference>
<dbReference type="EMBL" id="KN846951">
    <property type="protein sequence ID" value="KIV86702.1"/>
    <property type="molecule type" value="Genomic_DNA"/>
</dbReference>
<dbReference type="PANTHER" id="PTHR43829">
    <property type="entry name" value="AQUAPORIN OR AQUAGLYCEROPORIN RELATED"/>
    <property type="match status" value="1"/>
</dbReference>
<feature type="compositionally biased region" description="Basic and acidic residues" evidence="7">
    <location>
        <begin position="131"/>
        <end position="140"/>
    </location>
</feature>